<dbReference type="HOGENOM" id="CLU_093121_0_0_9"/>
<evidence type="ECO:0008006" key="4">
    <source>
        <dbReference type="Google" id="ProtNLM"/>
    </source>
</evidence>
<dbReference type="EMBL" id="AJAT01000015">
    <property type="protein sequence ID" value="EOL43849.1"/>
    <property type="molecule type" value="Genomic_DNA"/>
</dbReference>
<dbReference type="PANTHER" id="PTHR38474">
    <property type="entry name" value="SLR0299 PROTEIN"/>
    <property type="match status" value="1"/>
</dbReference>
<dbReference type="Proteomes" id="UP000013785">
    <property type="component" value="Unassembled WGS sequence"/>
</dbReference>
<dbReference type="InterPro" id="IPR023213">
    <property type="entry name" value="CAT-like_dom_sf"/>
</dbReference>
<evidence type="ECO:0000256" key="1">
    <source>
        <dbReference type="PIRSR" id="PIRSR000440-1"/>
    </source>
</evidence>
<dbReference type="Gene3D" id="3.30.559.10">
    <property type="entry name" value="Chloramphenicol acetyltransferase-like domain"/>
    <property type="match status" value="1"/>
</dbReference>
<accession>R3TQP1</accession>
<dbReference type="eggNOG" id="COG4845">
    <property type="taxonomic scope" value="Bacteria"/>
</dbReference>
<dbReference type="SUPFAM" id="SSF52777">
    <property type="entry name" value="CoA-dependent acyltransferases"/>
    <property type="match status" value="1"/>
</dbReference>
<dbReference type="SMART" id="SM01059">
    <property type="entry name" value="CAT"/>
    <property type="match status" value="1"/>
</dbReference>
<keyword evidence="3" id="KW-1185">Reference proteome</keyword>
<feature type="active site" description="Proton acceptor" evidence="1">
    <location>
        <position position="196"/>
    </location>
</feature>
<dbReference type="GO" id="GO:0008811">
    <property type="term" value="F:chloramphenicol O-acetyltransferase activity"/>
    <property type="evidence" value="ECO:0007669"/>
    <property type="project" value="InterPro"/>
</dbReference>
<protein>
    <recommendedName>
        <fullName evidence="4">Chloramphenicol acetyltransferase</fullName>
    </recommendedName>
</protein>
<dbReference type="RefSeq" id="WP_010768493.1">
    <property type="nucleotide sequence ID" value="NZ_ASWE01000002.1"/>
</dbReference>
<sequence>MQNELMSQWKEIEFSTWKRREYFYYFTKMNPTAYSVTVQIEVTKLYSFIKKQNWHFFPSYLFIVTRLLTEYPEFKVGKVEDKLVEYEILHPSYSLFHEEDHSISMMWTTFQSNFSDFYQSYLNDKEDYQDKYGAVVKKQPAPANTYMIGMIPWLEFTNYTPLPLEGLSSFFPVIQGGKMSEKNGKRYLPISFTIHHAVADGYHVSKFFNELQEAFNEPQKWLVKE</sequence>
<dbReference type="PIRSF" id="PIRSF000440">
    <property type="entry name" value="CAT"/>
    <property type="match status" value="1"/>
</dbReference>
<dbReference type="PANTHER" id="PTHR38474:SF2">
    <property type="entry name" value="CHLORAMPHENICOL ACETYLTRANSFERASE"/>
    <property type="match status" value="1"/>
</dbReference>
<evidence type="ECO:0000313" key="3">
    <source>
        <dbReference type="Proteomes" id="UP000013785"/>
    </source>
</evidence>
<name>R3TQP1_9ENTE</name>
<evidence type="ECO:0000313" key="2">
    <source>
        <dbReference type="EMBL" id="EOL43849.1"/>
    </source>
</evidence>
<dbReference type="InterPro" id="IPR001707">
    <property type="entry name" value="Cmp_AcTrfase"/>
</dbReference>
<reference evidence="2 3" key="1">
    <citation type="submission" date="2013-02" db="EMBL/GenBank/DDBJ databases">
        <title>The Genome Sequence of Enterococcus phoeniculicola BAA-412.</title>
        <authorList>
            <consortium name="The Broad Institute Genome Sequencing Platform"/>
            <consortium name="The Broad Institute Genome Sequencing Center for Infectious Disease"/>
            <person name="Earl A.M."/>
            <person name="Gilmore M.S."/>
            <person name="Lebreton F."/>
            <person name="Walker B."/>
            <person name="Young S.K."/>
            <person name="Zeng Q."/>
            <person name="Gargeya S."/>
            <person name="Fitzgerald M."/>
            <person name="Haas B."/>
            <person name="Abouelleil A."/>
            <person name="Alvarado L."/>
            <person name="Arachchi H.M."/>
            <person name="Berlin A.M."/>
            <person name="Chapman S.B."/>
            <person name="Dewar J."/>
            <person name="Goldberg J."/>
            <person name="Griggs A."/>
            <person name="Gujja S."/>
            <person name="Hansen M."/>
            <person name="Howarth C."/>
            <person name="Imamovic A."/>
            <person name="Larimer J."/>
            <person name="McCowan C."/>
            <person name="Murphy C."/>
            <person name="Neiman D."/>
            <person name="Pearson M."/>
            <person name="Priest M."/>
            <person name="Roberts A."/>
            <person name="Saif S."/>
            <person name="Shea T."/>
            <person name="Sisk P."/>
            <person name="Sykes S."/>
            <person name="Wortman J."/>
            <person name="Nusbaum C."/>
            <person name="Birren B."/>
        </authorList>
    </citation>
    <scope>NUCLEOTIDE SEQUENCE [LARGE SCALE GENOMIC DNA]</scope>
    <source>
        <strain evidence="2 3">ATCC BAA-412</strain>
    </source>
</reference>
<dbReference type="Pfam" id="PF00302">
    <property type="entry name" value="CAT"/>
    <property type="match status" value="1"/>
</dbReference>
<dbReference type="PATRIC" id="fig|1158610.3.peg.1824"/>
<proteinExistence type="predicted"/>
<organism evidence="2 3">
    <name type="scientific">Enterococcus phoeniculicola ATCC BAA-412</name>
    <dbReference type="NCBI Taxonomy" id="1158610"/>
    <lineage>
        <taxon>Bacteria</taxon>
        <taxon>Bacillati</taxon>
        <taxon>Bacillota</taxon>
        <taxon>Bacilli</taxon>
        <taxon>Lactobacillales</taxon>
        <taxon>Enterococcaceae</taxon>
        <taxon>Enterococcus</taxon>
    </lineage>
</organism>
<dbReference type="STRING" id="154621.RV11_GL002077"/>
<gene>
    <name evidence="2" type="ORF">UC3_01830</name>
</gene>
<dbReference type="AlphaFoldDB" id="R3TQP1"/>
<comment type="caution">
    <text evidence="2">The sequence shown here is derived from an EMBL/GenBank/DDBJ whole genome shotgun (WGS) entry which is preliminary data.</text>
</comment>